<evidence type="ECO:0000313" key="2">
    <source>
        <dbReference type="Proteomes" id="UP000019373"/>
    </source>
</evidence>
<dbReference type="InterPro" id="IPR036412">
    <property type="entry name" value="HAD-like_sf"/>
</dbReference>
<dbReference type="PANTHER" id="PTHR47829:SF1">
    <property type="entry name" value="HAD FAMILY PHOSPHATASE"/>
    <property type="match status" value="1"/>
</dbReference>
<dbReference type="OMA" id="TAPNGFW"/>
<dbReference type="Pfam" id="PF00702">
    <property type="entry name" value="Hydrolase"/>
    <property type="match status" value="1"/>
</dbReference>
<dbReference type="eggNOG" id="KOG3085">
    <property type="taxonomic scope" value="Eukaryota"/>
</dbReference>
<dbReference type="Gene3D" id="1.10.150.240">
    <property type="entry name" value="Putative phosphatase, domain 2"/>
    <property type="match status" value="1"/>
</dbReference>
<dbReference type="InterPro" id="IPR006439">
    <property type="entry name" value="HAD-SF_hydro_IA"/>
</dbReference>
<name>U1HWS7_ENDPU</name>
<protein>
    <recommendedName>
        <fullName evidence="3">Epoxide hydrolase</fullName>
    </recommendedName>
</protein>
<dbReference type="InterPro" id="IPR023198">
    <property type="entry name" value="PGP-like_dom2"/>
</dbReference>
<dbReference type="SUPFAM" id="SSF56784">
    <property type="entry name" value="HAD-like"/>
    <property type="match status" value="1"/>
</dbReference>
<dbReference type="Proteomes" id="UP000019373">
    <property type="component" value="Unassembled WGS sequence"/>
</dbReference>
<dbReference type="Gene3D" id="3.40.50.1000">
    <property type="entry name" value="HAD superfamily/HAD-like"/>
    <property type="match status" value="1"/>
</dbReference>
<dbReference type="AlphaFoldDB" id="U1HWS7"/>
<accession>U1HWS7</accession>
<dbReference type="PANTHER" id="PTHR47829">
    <property type="entry name" value="HYDROLASE, PUTATIVE (AFU_ORTHOLOGUE AFUA_1G12880)-RELATED"/>
    <property type="match status" value="1"/>
</dbReference>
<dbReference type="InterPro" id="IPR052898">
    <property type="entry name" value="ACAD10-like"/>
</dbReference>
<keyword evidence="2" id="KW-1185">Reference proteome</keyword>
<reference evidence="2" key="1">
    <citation type="journal article" date="2014" name="BMC Genomics">
        <title>Genome characteristics reveal the impact of lichenization on lichen-forming fungus Endocarpon pusillum Hedwig (Verrucariales, Ascomycota).</title>
        <authorList>
            <person name="Wang Y.-Y."/>
            <person name="Liu B."/>
            <person name="Zhang X.-Y."/>
            <person name="Zhou Q.-M."/>
            <person name="Zhang T."/>
            <person name="Li H."/>
            <person name="Yu Y.-F."/>
            <person name="Zhang X.-L."/>
            <person name="Hao X.-Y."/>
            <person name="Wang M."/>
            <person name="Wang L."/>
            <person name="Wei J.-C."/>
        </authorList>
    </citation>
    <scope>NUCLEOTIDE SEQUENCE [LARGE SCALE GENOMIC DNA]</scope>
    <source>
        <strain evidence="2">Z07020 / HMAS-L-300199</strain>
    </source>
</reference>
<evidence type="ECO:0008006" key="3">
    <source>
        <dbReference type="Google" id="ProtNLM"/>
    </source>
</evidence>
<dbReference type="NCBIfam" id="TIGR01509">
    <property type="entry name" value="HAD-SF-IA-v3"/>
    <property type="match status" value="1"/>
</dbReference>
<organism evidence="1 2">
    <name type="scientific">Endocarpon pusillum (strain Z07020 / HMAS-L-300199)</name>
    <name type="common">Lichen-forming fungus</name>
    <dbReference type="NCBI Taxonomy" id="1263415"/>
    <lineage>
        <taxon>Eukaryota</taxon>
        <taxon>Fungi</taxon>
        <taxon>Dikarya</taxon>
        <taxon>Ascomycota</taxon>
        <taxon>Pezizomycotina</taxon>
        <taxon>Eurotiomycetes</taxon>
        <taxon>Chaetothyriomycetidae</taxon>
        <taxon>Verrucariales</taxon>
        <taxon>Verrucariaceae</taxon>
        <taxon>Endocarpon</taxon>
    </lineage>
</organism>
<dbReference type="GO" id="GO:0016791">
    <property type="term" value="F:phosphatase activity"/>
    <property type="evidence" value="ECO:0007669"/>
    <property type="project" value="UniProtKB-ARBA"/>
</dbReference>
<dbReference type="OrthoDB" id="1694274at2759"/>
<gene>
    <name evidence="1" type="ORF">EPUS_05881</name>
</gene>
<dbReference type="RefSeq" id="XP_007800450.1">
    <property type="nucleotide sequence ID" value="XM_007802259.1"/>
</dbReference>
<dbReference type="EMBL" id="KE720914">
    <property type="protein sequence ID" value="ERF73869.1"/>
    <property type="molecule type" value="Genomic_DNA"/>
</dbReference>
<dbReference type="CDD" id="cd02603">
    <property type="entry name" value="HAD_sEH-N_like"/>
    <property type="match status" value="1"/>
</dbReference>
<dbReference type="HOGENOM" id="CLU_045011_1_0_1"/>
<dbReference type="InterPro" id="IPR023214">
    <property type="entry name" value="HAD_sf"/>
</dbReference>
<proteinExistence type="predicted"/>
<evidence type="ECO:0000313" key="1">
    <source>
        <dbReference type="EMBL" id="ERF73869.1"/>
    </source>
</evidence>
<dbReference type="GeneID" id="19240828"/>
<sequence>MQVVSPFQGILDYEKAHNIPVGYINYSISKTSPNGTWHQLERGEIPLDADYFRRFKADLEDEDRWRDYHHKLATQTKSAASASTEPLAAMTERPPVPDIDAEKLFWAMMFESRHPDPHMFPALQKLKASGRFTLAALSNTVIFPPGSPLADVAEGDVRRIFDVFVSSAHVGMRKPDPRIYQYTMEKLREKVGPDLKAEEVLFLDDIGENLKAARALGMRTIRVMLGKTDVAVKELENILQMDLREERQKRAKL</sequence>